<accession>A0A0M4MX17</accession>
<dbReference type="AlphaFoldDB" id="A0A0M4MX17"/>
<comment type="subcellular location">
    <subcellularLocation>
        <location evidence="1">Cell membrane</location>
        <topology evidence="1">Multi-pass membrane protein</topology>
    </subcellularLocation>
</comment>
<evidence type="ECO:0000256" key="6">
    <source>
        <dbReference type="ARBA" id="ARBA00023136"/>
    </source>
</evidence>
<feature type="transmembrane region" description="Helical" evidence="8">
    <location>
        <begin position="315"/>
        <end position="334"/>
    </location>
</feature>
<evidence type="ECO:0000256" key="2">
    <source>
        <dbReference type="ARBA" id="ARBA00022475"/>
    </source>
</evidence>
<feature type="transmembrane region" description="Helical" evidence="8">
    <location>
        <begin position="81"/>
        <end position="102"/>
    </location>
</feature>
<dbReference type="GO" id="GO:0016747">
    <property type="term" value="F:acyltransferase activity, transferring groups other than amino-acyl groups"/>
    <property type="evidence" value="ECO:0007669"/>
    <property type="project" value="InterPro"/>
</dbReference>
<dbReference type="Gene3D" id="3.40.50.1110">
    <property type="entry name" value="SGNH hydrolase"/>
    <property type="match status" value="1"/>
</dbReference>
<dbReference type="PANTHER" id="PTHR23028:SF53">
    <property type="entry name" value="ACYL_TRANSF_3 DOMAIN-CONTAINING PROTEIN"/>
    <property type="match status" value="1"/>
</dbReference>
<keyword evidence="7" id="KW-0012">Acyltransferase</keyword>
<keyword evidence="2" id="KW-1003">Cell membrane</keyword>
<feature type="transmembrane region" description="Helical" evidence="8">
    <location>
        <begin position="151"/>
        <end position="168"/>
    </location>
</feature>
<feature type="transmembrane region" description="Helical" evidence="8">
    <location>
        <begin position="39"/>
        <end position="60"/>
    </location>
</feature>
<dbReference type="EMBL" id="CP012390">
    <property type="protein sequence ID" value="ALE18656.1"/>
    <property type="molecule type" value="Genomic_DNA"/>
</dbReference>
<dbReference type="InterPro" id="IPR002656">
    <property type="entry name" value="Acyl_transf_3_dom"/>
</dbReference>
<evidence type="ECO:0000256" key="5">
    <source>
        <dbReference type="ARBA" id="ARBA00022989"/>
    </source>
</evidence>
<gene>
    <name evidence="10" type="ORF">AL705_01945</name>
</gene>
<keyword evidence="3" id="KW-0808">Transferase</keyword>
<dbReference type="Proteomes" id="UP000068137">
    <property type="component" value="Chromosome"/>
</dbReference>
<feature type="transmembrane region" description="Helical" evidence="8">
    <location>
        <begin position="396"/>
        <end position="416"/>
    </location>
</feature>
<proteinExistence type="predicted"/>
<evidence type="ECO:0000313" key="10">
    <source>
        <dbReference type="EMBL" id="ALE18656.1"/>
    </source>
</evidence>
<feature type="transmembrane region" description="Helical" evidence="8">
    <location>
        <begin position="277"/>
        <end position="303"/>
    </location>
</feature>
<dbReference type="OrthoDB" id="3404679at2"/>
<organism evidence="10 11">
    <name type="scientific">Lawsonella clevelandensis</name>
    <dbReference type="NCBI Taxonomy" id="1528099"/>
    <lineage>
        <taxon>Bacteria</taxon>
        <taxon>Bacillati</taxon>
        <taxon>Actinomycetota</taxon>
        <taxon>Actinomycetes</taxon>
        <taxon>Mycobacteriales</taxon>
        <taxon>Lawsonellaceae</taxon>
        <taxon>Lawsonella</taxon>
    </lineage>
</organism>
<dbReference type="KEGG" id="cbq:AL705_01945"/>
<dbReference type="GO" id="GO:0009103">
    <property type="term" value="P:lipopolysaccharide biosynthetic process"/>
    <property type="evidence" value="ECO:0007669"/>
    <property type="project" value="TreeGrafter"/>
</dbReference>
<dbReference type="RefSeq" id="WP_063665736.1">
    <property type="nucleotide sequence ID" value="NZ_CP012390.1"/>
</dbReference>
<dbReference type="SUPFAM" id="SSF52266">
    <property type="entry name" value="SGNH hydrolase"/>
    <property type="match status" value="1"/>
</dbReference>
<sequence>MANRPQSARLRRVPGIDGLRGLAVIAVVLYHFFKPAFHGGFLGVDVFFVLSGFLITSLLIRERASTGRISLKYFWTRRVRRILPAAFTVMATVAAITLVIAGDSQVGMGWQMLSILTFSNNWVQIAQSHSYFADTVPQVFSHYWSLSVEEQFYVIWPLLFVVLCALGLRRKHWLVVTSFLGITSAVLMGVLYQPGVDPTRVYYGTDTHAFGLLVGAFMAFWMSSRNASLLADSWPKYQTFARFPKVVGFNSVVALIGLCALFVVLPDTGTWTYRGGIALASVLSGIVLYVIVQEIGPVSWLFNSRILRWLGERSFSLYLWHWPLIVIISEPFRAHGQKHSLIAGFIALAITVPLSAFWYRYIETPFRRHGVGATFRTFFYPMRHPRKASRKIPQHLTAFLTIVGIAAMAVVSGITAPKESEIQRDLEAMRAAGTELRPGLARLWEPQLEKEKRTAPTGDDITALGDSVMLASLPSLQQAFPGIYVNADVSRAWAWAPDHIAQMKRDGTLDHFVVLGLGTNGNAAPGEIDDVIQEIGPNHVIILVSPYGDRPWMEKSREQIYAAVKKYDNIYLARWFQAVTKNPTVVRADGIHPGQEGGRLYARAIQDALQRWVEHGSRM</sequence>
<feature type="transmembrane region" description="Helical" evidence="8">
    <location>
        <begin position="340"/>
        <end position="359"/>
    </location>
</feature>
<evidence type="ECO:0000256" key="8">
    <source>
        <dbReference type="SAM" id="Phobius"/>
    </source>
</evidence>
<evidence type="ECO:0000256" key="3">
    <source>
        <dbReference type="ARBA" id="ARBA00022679"/>
    </source>
</evidence>
<dbReference type="InterPro" id="IPR036514">
    <property type="entry name" value="SGNH_hydro_sf"/>
</dbReference>
<keyword evidence="4 8" id="KW-0812">Transmembrane</keyword>
<feature type="domain" description="Acyltransferase 3" evidence="9">
    <location>
        <begin position="14"/>
        <end position="356"/>
    </location>
</feature>
<feature type="transmembrane region" description="Helical" evidence="8">
    <location>
        <begin position="201"/>
        <end position="222"/>
    </location>
</feature>
<dbReference type="Pfam" id="PF01757">
    <property type="entry name" value="Acyl_transf_3"/>
    <property type="match status" value="1"/>
</dbReference>
<reference evidence="10 11" key="1">
    <citation type="journal article" date="2015" name="Genome Announc.">
        <title>Complete Genome Sequences for Two Strains of a Novel Fastidious, Partially Acid-Fast, Gram-Positive Corynebacterineae Bacterium, Derived from Human Clinical Samples.</title>
        <authorList>
            <person name="Nicholson A.C."/>
            <person name="Bell M."/>
            <person name="Humrighouse B.W."/>
            <person name="McQuiston J.R."/>
        </authorList>
    </citation>
    <scope>NUCLEOTIDE SEQUENCE [LARGE SCALE GENOMIC DNA]</scope>
    <source>
        <strain evidence="10 11">X1698</strain>
    </source>
</reference>
<evidence type="ECO:0000256" key="1">
    <source>
        <dbReference type="ARBA" id="ARBA00004651"/>
    </source>
</evidence>
<dbReference type="PANTHER" id="PTHR23028">
    <property type="entry name" value="ACETYLTRANSFERASE"/>
    <property type="match status" value="1"/>
</dbReference>
<feature type="transmembrane region" description="Helical" evidence="8">
    <location>
        <begin position="243"/>
        <end position="265"/>
    </location>
</feature>
<keyword evidence="6 8" id="KW-0472">Membrane</keyword>
<evidence type="ECO:0000259" key="9">
    <source>
        <dbReference type="Pfam" id="PF01757"/>
    </source>
</evidence>
<evidence type="ECO:0000313" key="11">
    <source>
        <dbReference type="Proteomes" id="UP000068137"/>
    </source>
</evidence>
<evidence type="ECO:0000256" key="4">
    <source>
        <dbReference type="ARBA" id="ARBA00022692"/>
    </source>
</evidence>
<name>A0A0M4MX17_9ACTN</name>
<keyword evidence="5 8" id="KW-1133">Transmembrane helix</keyword>
<feature type="transmembrane region" description="Helical" evidence="8">
    <location>
        <begin position="12"/>
        <end position="33"/>
    </location>
</feature>
<protein>
    <recommendedName>
        <fullName evidence="9">Acyltransferase 3 domain-containing protein</fullName>
    </recommendedName>
</protein>
<feature type="transmembrane region" description="Helical" evidence="8">
    <location>
        <begin position="173"/>
        <end position="195"/>
    </location>
</feature>
<dbReference type="CDD" id="cd01840">
    <property type="entry name" value="SGNH_hydrolase_yrhL_like"/>
    <property type="match status" value="1"/>
</dbReference>
<dbReference type="InterPro" id="IPR050879">
    <property type="entry name" value="Acyltransferase_3"/>
</dbReference>
<evidence type="ECO:0000256" key="7">
    <source>
        <dbReference type="ARBA" id="ARBA00023315"/>
    </source>
</evidence>
<dbReference type="GO" id="GO:0005886">
    <property type="term" value="C:plasma membrane"/>
    <property type="evidence" value="ECO:0007669"/>
    <property type="project" value="UniProtKB-SubCell"/>
</dbReference>
<dbReference type="PATRIC" id="fig|1562462.4.peg.400"/>